<name>A0ACC2PMA2_9HYME</name>
<evidence type="ECO:0000313" key="1">
    <source>
        <dbReference type="EMBL" id="KAJ8682905.1"/>
    </source>
</evidence>
<dbReference type="EMBL" id="CM056741">
    <property type="protein sequence ID" value="KAJ8682905.1"/>
    <property type="molecule type" value="Genomic_DNA"/>
</dbReference>
<keyword evidence="2" id="KW-1185">Reference proteome</keyword>
<organism evidence="1 2">
    <name type="scientific">Eretmocerus hayati</name>
    <dbReference type="NCBI Taxonomy" id="131215"/>
    <lineage>
        <taxon>Eukaryota</taxon>
        <taxon>Metazoa</taxon>
        <taxon>Ecdysozoa</taxon>
        <taxon>Arthropoda</taxon>
        <taxon>Hexapoda</taxon>
        <taxon>Insecta</taxon>
        <taxon>Pterygota</taxon>
        <taxon>Neoptera</taxon>
        <taxon>Endopterygota</taxon>
        <taxon>Hymenoptera</taxon>
        <taxon>Apocrita</taxon>
        <taxon>Proctotrupomorpha</taxon>
        <taxon>Chalcidoidea</taxon>
        <taxon>Aphelinidae</taxon>
        <taxon>Aphelininae</taxon>
        <taxon>Eretmocerus</taxon>
    </lineage>
</organism>
<protein>
    <submittedName>
        <fullName evidence="1">Uncharacterized protein</fullName>
    </submittedName>
</protein>
<evidence type="ECO:0000313" key="2">
    <source>
        <dbReference type="Proteomes" id="UP001239111"/>
    </source>
</evidence>
<sequence>MAPEEMKAPVEKVVPPTEAPNNVVPEGIQERQVDVKLWEPKTKFPPNYPFLLSVVCGHTIKSLSWKSLDHDELVDDVIVNSYLKLICSQAKRNLGVNILPFDIHLVQDIILRKSLGGFSSWVRRTNLMEFKIWLLPIVLNDHWTMLLVIPSKKLMIYLDSLHGYPARTYIESTCAFIRTCCNTDKKINFTKWTLLVARDIPKQYRPIGDSSVLTMNCCPHILTWAYIVCTGEYRIFNDQNMDSIRCAIAGALLKHNGFKDMTVSKGDEWKKSLRNSSTEKIVLTVRKVKINETTEYPIFTYANTFELCSNLYKL</sequence>
<accession>A0ACC2PMA2</accession>
<dbReference type="Proteomes" id="UP001239111">
    <property type="component" value="Chromosome 1"/>
</dbReference>
<reference evidence="1" key="1">
    <citation type="submission" date="2023-04" db="EMBL/GenBank/DDBJ databases">
        <title>A chromosome-level genome assembly of the parasitoid wasp Eretmocerus hayati.</title>
        <authorList>
            <person name="Zhong Y."/>
            <person name="Liu S."/>
            <person name="Liu Y."/>
        </authorList>
    </citation>
    <scope>NUCLEOTIDE SEQUENCE</scope>
    <source>
        <strain evidence="1">ZJU_SS_LIU_2023</strain>
    </source>
</reference>
<comment type="caution">
    <text evidence="1">The sequence shown here is derived from an EMBL/GenBank/DDBJ whole genome shotgun (WGS) entry which is preliminary data.</text>
</comment>
<gene>
    <name evidence="1" type="ORF">QAD02_018697</name>
</gene>
<proteinExistence type="predicted"/>